<feature type="compositionally biased region" description="Pro residues" evidence="1">
    <location>
        <begin position="115"/>
        <end position="134"/>
    </location>
</feature>
<keyword evidence="2" id="KW-0812">Transmembrane</keyword>
<reference evidence="3" key="1">
    <citation type="journal article" date="2013" name="Genetics">
        <title>The draft genome and transcriptome of Panagrellus redivivus are shaped by the harsh demands of a free-living lifestyle.</title>
        <authorList>
            <person name="Srinivasan J."/>
            <person name="Dillman A.R."/>
            <person name="Macchietto M.G."/>
            <person name="Heikkinen L."/>
            <person name="Lakso M."/>
            <person name="Fracchia K.M."/>
            <person name="Antoshechkin I."/>
            <person name="Mortazavi A."/>
            <person name="Wong G."/>
            <person name="Sternberg P.W."/>
        </authorList>
    </citation>
    <scope>NUCLEOTIDE SEQUENCE [LARGE SCALE GENOMIC DNA]</scope>
    <source>
        <strain evidence="3">MT8872</strain>
    </source>
</reference>
<feature type="compositionally biased region" description="Low complexity" evidence="1">
    <location>
        <begin position="764"/>
        <end position="778"/>
    </location>
</feature>
<evidence type="ECO:0000256" key="2">
    <source>
        <dbReference type="SAM" id="Phobius"/>
    </source>
</evidence>
<feature type="compositionally biased region" description="Polar residues" evidence="1">
    <location>
        <begin position="646"/>
        <end position="681"/>
    </location>
</feature>
<feature type="compositionally biased region" description="Basic and acidic residues" evidence="1">
    <location>
        <begin position="231"/>
        <end position="245"/>
    </location>
</feature>
<dbReference type="Proteomes" id="UP000492821">
    <property type="component" value="Unassembled WGS sequence"/>
</dbReference>
<feature type="region of interest" description="Disordered" evidence="1">
    <location>
        <begin position="173"/>
        <end position="245"/>
    </location>
</feature>
<keyword evidence="2" id="KW-1133">Transmembrane helix</keyword>
<feature type="transmembrane region" description="Helical" evidence="2">
    <location>
        <begin position="553"/>
        <end position="576"/>
    </location>
</feature>
<organism evidence="3 4">
    <name type="scientific">Panagrellus redivivus</name>
    <name type="common">Microworm</name>
    <dbReference type="NCBI Taxonomy" id="6233"/>
    <lineage>
        <taxon>Eukaryota</taxon>
        <taxon>Metazoa</taxon>
        <taxon>Ecdysozoa</taxon>
        <taxon>Nematoda</taxon>
        <taxon>Chromadorea</taxon>
        <taxon>Rhabditida</taxon>
        <taxon>Tylenchina</taxon>
        <taxon>Panagrolaimomorpha</taxon>
        <taxon>Panagrolaimoidea</taxon>
        <taxon>Panagrolaimidae</taxon>
        <taxon>Panagrellus</taxon>
    </lineage>
</organism>
<dbReference type="AlphaFoldDB" id="A0A7E4W3S5"/>
<protein>
    <submittedName>
        <fullName evidence="4">CUB domain-containing protein</fullName>
    </submittedName>
</protein>
<evidence type="ECO:0000313" key="4">
    <source>
        <dbReference type="WBParaSite" id="Pan_g5964.t1"/>
    </source>
</evidence>
<dbReference type="WBParaSite" id="Pan_g5964.t1">
    <property type="protein sequence ID" value="Pan_g5964.t1"/>
    <property type="gene ID" value="Pan_g5964"/>
</dbReference>
<keyword evidence="2" id="KW-0472">Membrane</keyword>
<keyword evidence="3" id="KW-1185">Reference proteome</keyword>
<feature type="region of interest" description="Disordered" evidence="1">
    <location>
        <begin position="20"/>
        <end position="53"/>
    </location>
</feature>
<feature type="transmembrane region" description="Helical" evidence="2">
    <location>
        <begin position="288"/>
        <end position="309"/>
    </location>
</feature>
<feature type="compositionally biased region" description="Basic residues" evidence="1">
    <location>
        <begin position="590"/>
        <end position="606"/>
    </location>
</feature>
<feature type="region of interest" description="Disordered" evidence="1">
    <location>
        <begin position="99"/>
        <end position="135"/>
    </location>
</feature>
<accession>A0A7E4W3S5</accession>
<name>A0A7E4W3S5_PANRE</name>
<sequence>MPEAPEGEYYFDKVFTQDPEIDYLPSTSNSEYSTYPEDPVTEAEPMPTSTKKSDIPLSTPWLVVLLVVEWFVGFALGAGIFFVFRKKALKCWASRTKSQAKARSRSKSRSRSRPQPQPQPQLQPQPSVMKPPPSQKYKELDVVLEDTRLQPSQACHSTIKPSQQAEPTTTLLSFNPKTSSAAPLPSSENPDKPTTNRPFLPILTMIGDMNGQTGSLKQEASKKSISNKSMSKKENERRTKYKEARSQIDVPVNSKSELRSFQTLHVKSRWNFEVQTTVRVKAQMSNRLGYYILWSSMFGILCLACVFVLSENAWVNYETGIVALTNSSEIPEHLTDVIDIQPSNITVLTPIHYITSLYIGRKYDSADGTPKAFNFTFVPEGTCTKFGVRFYLSMQESKAFNFYFDNESDKQLFTFHKKIFTHDLNTLRMSINDGTIYAESPDPDVGLNPMNFENKYCGDTHGDLVVCHLHFQRLGDCALKMKFDPQHNVVLFMPEAPEGESYFDKVFTQDPEIDYLPSTSNSEYSTYPEDPVTEAEPMTTSTKKRAIPISTPWLVVLLVVEGFVGFALGAGILFVFRKKALKCWDSRTKSQAKTRSRSKSRSRSRPRPQPLQQPQPQLQPSVVKPQPSRKYKKLDVVLEDTCLQPSESCQSTQQKPPSQQAEPTTTLLSFNPESSSATPLPSSELPKKPAANRPYSPILTMIGNVNGQLVSLKQEISKKSASKKSASKKSAASKKSTSKKSNKSFLQRTKDKLMPQSKPASIVTPRNTPNTSTTTKRSAQSTVKPKNKKRPLILPIGFEVQQEYLENLNARKKRIAELEKKKLEQQTVTNTTFVNSEGERILGVDAEGCEYTQKSDDEAYNAQVEDDIQAKNDAEMYNRQYTPDGIPRNEQELAEYAKAASIPFQVMMILFLNKLNCATIDTKNIKFSNPTMIMTTENGVICEHIRANGIVDLVSMKTRFGHSRRFK</sequence>
<feature type="compositionally biased region" description="Low complexity" evidence="1">
    <location>
        <begin position="614"/>
        <end position="626"/>
    </location>
</feature>
<proteinExistence type="predicted"/>
<feature type="transmembrane region" description="Helical" evidence="2">
    <location>
        <begin position="61"/>
        <end position="84"/>
    </location>
</feature>
<feature type="region of interest" description="Disordered" evidence="1">
    <location>
        <begin position="716"/>
        <end position="788"/>
    </location>
</feature>
<evidence type="ECO:0000256" key="1">
    <source>
        <dbReference type="SAM" id="MobiDB-lite"/>
    </source>
</evidence>
<feature type="compositionally biased region" description="Basic residues" evidence="1">
    <location>
        <begin position="99"/>
        <end position="112"/>
    </location>
</feature>
<feature type="compositionally biased region" description="Polar residues" evidence="1">
    <location>
        <begin position="173"/>
        <end position="197"/>
    </location>
</feature>
<evidence type="ECO:0000313" key="3">
    <source>
        <dbReference type="Proteomes" id="UP000492821"/>
    </source>
</evidence>
<reference evidence="4" key="2">
    <citation type="submission" date="2020-10" db="UniProtKB">
        <authorList>
            <consortium name="WormBaseParasite"/>
        </authorList>
    </citation>
    <scope>IDENTIFICATION</scope>
</reference>
<feature type="region of interest" description="Disordered" evidence="1">
    <location>
        <begin position="517"/>
        <end position="543"/>
    </location>
</feature>
<feature type="region of interest" description="Disordered" evidence="1">
    <location>
        <begin position="587"/>
        <end position="629"/>
    </location>
</feature>
<feature type="region of interest" description="Disordered" evidence="1">
    <location>
        <begin position="646"/>
        <end position="692"/>
    </location>
</feature>